<name>A0A0N4UHY1_DRAME</name>
<feature type="domain" description="TIL-like" evidence="1">
    <location>
        <begin position="94"/>
        <end position="130"/>
    </location>
</feature>
<evidence type="ECO:0000313" key="4">
    <source>
        <dbReference type="Proteomes" id="UP000274756"/>
    </source>
</evidence>
<feature type="domain" description="TIL-like" evidence="1">
    <location>
        <begin position="602"/>
        <end position="643"/>
    </location>
</feature>
<feature type="domain" description="TIL-like" evidence="1">
    <location>
        <begin position="21"/>
        <end position="66"/>
    </location>
</feature>
<evidence type="ECO:0000259" key="1">
    <source>
        <dbReference type="Pfam" id="PF22897"/>
    </source>
</evidence>
<feature type="domain" description="TIL-like" evidence="1">
    <location>
        <begin position="849"/>
        <end position="897"/>
    </location>
</feature>
<gene>
    <name evidence="2" type="ORF">DME_LOCUS1656</name>
</gene>
<feature type="domain" description="TIL-like" evidence="1">
    <location>
        <begin position="363"/>
        <end position="412"/>
    </location>
</feature>
<dbReference type="OrthoDB" id="409374at2759"/>
<feature type="domain" description="TIL-like" evidence="1">
    <location>
        <begin position="440"/>
        <end position="477"/>
    </location>
</feature>
<evidence type="ECO:0000313" key="3">
    <source>
        <dbReference type="Proteomes" id="UP000038040"/>
    </source>
</evidence>
<reference evidence="5" key="1">
    <citation type="submission" date="2017-02" db="UniProtKB">
        <authorList>
            <consortium name="WormBaseParasite"/>
        </authorList>
    </citation>
    <scope>IDENTIFICATION</scope>
</reference>
<reference evidence="2 4" key="2">
    <citation type="submission" date="2018-11" db="EMBL/GenBank/DDBJ databases">
        <authorList>
            <consortium name="Pathogen Informatics"/>
        </authorList>
    </citation>
    <scope>NUCLEOTIDE SEQUENCE [LARGE SCALE GENOMIC DNA]</scope>
</reference>
<feature type="domain" description="TIL-like" evidence="1">
    <location>
        <begin position="765"/>
        <end position="808"/>
    </location>
</feature>
<feature type="domain" description="TIL-like" evidence="1">
    <location>
        <begin position="280"/>
        <end position="316"/>
    </location>
</feature>
<dbReference type="Pfam" id="PF22897">
    <property type="entry name" value="TIL_2"/>
    <property type="match status" value="11"/>
</dbReference>
<accession>A0A0N4UHY1</accession>
<proteinExistence type="predicted"/>
<dbReference type="WBParaSite" id="DME_0000718501-mRNA-1">
    <property type="protein sequence ID" value="DME_0000718501-mRNA-1"/>
    <property type="gene ID" value="DME_0000718501"/>
</dbReference>
<dbReference type="InterPro" id="IPR054450">
    <property type="entry name" value="TIL-like_dom"/>
</dbReference>
<dbReference type="AlphaFoldDB" id="A0A0N4UHY1"/>
<sequence length="979" mass="112458">MEQNFTLGEFYEDFGCMLTNYKCGENMEFHFINRLIVSNKTWHEKCIYRCSCISKEYMELDGQCLKNLALWCSGPDCKIGRRIYDRRCQLSEMKCAPNMVFKTINNVLYAYCIQECVCDENSQQEGDRCIPKAKHLSTIDPLFTNTNFMSFTLGQTYKDFDCRLTNSPCGKNMVFVPYMLFYTWGISSFRTNCVQRCSCITDHGYKEINGQCIYKTTEIAKNAKMSTITTFENIDFKSFTNGQTYNDFDCPLTNTCEKNLCRTESCKVNEMVVDIGCNLTGQKCGTNMIFELASQEITYASKSQYCIQRCVCESKKFIPRIFYCESVEVQLKNDIVPTEFLRYCPQVNYNLEEEITDLGCRLIGSKCGNNMVFVAMEQFFVSENSNIIIACIQKCECKDGFMYSKKDGKCIKKVWWYCEGGYCKLGKKVIDYGCMLTDRACGANMMFVTVQRNTEFCIQVCKCLNDDYIENDGQCLNKQKLTDHTTTKHIASKRRRKLIGVGFIFEDFGCFSINSTCGANMILRPFLHFHNITDSRWHEKCVHRFSCINDEYMEKNKQCVKQMVPTANSPKKVTAAINRPCFTNSKCQHGDTIVDVGCQLSGQKCGVNMEFSPFTLNLPVNTCIQNCLCDDESFVSNDELCIKRNSLLGDNLVDKSKIREKRRTLLNCMNRKCLLYQKIVDYDCTLQGYSCGPNMTFRTIAKEEFRDAEITGVSCTVICDCANEFYEKNGECIAKERIPLQSNPCSRRICTVGEIIFDEDCHLTGHRCGRNMIFDVVTRGTIFASNSQYCYQRCSCKSEEFVEKFYQCEKKDRSYLKNGIFHIDYIKHCRQNNDKYEKEVFDSGCRLAGQKCGANMVFSTIQIFASNRSSENIFDCIQRCICADGYDYIEENGECFREWYCEGGYCEYGKKIYDYGCALTSFKCGINMKFVTLLEVDDGNCVQMCSCASEKYVQINGKCMKAGETSKYPSISGSTNFMN</sequence>
<dbReference type="Proteomes" id="UP000038040">
    <property type="component" value="Unplaced"/>
</dbReference>
<dbReference type="EMBL" id="UYYG01000027">
    <property type="protein sequence ID" value="VDN51683.1"/>
    <property type="molecule type" value="Genomic_DNA"/>
</dbReference>
<evidence type="ECO:0000313" key="2">
    <source>
        <dbReference type="EMBL" id="VDN51683.1"/>
    </source>
</evidence>
<feature type="domain" description="TIL-like" evidence="1">
    <location>
        <begin position="688"/>
        <end position="734"/>
    </location>
</feature>
<feature type="domain" description="TIL-like" evidence="1">
    <location>
        <begin position="923"/>
        <end position="961"/>
    </location>
</feature>
<feature type="domain" description="TIL-like" evidence="1">
    <location>
        <begin position="169"/>
        <end position="214"/>
    </location>
</feature>
<keyword evidence="4" id="KW-1185">Reference proteome</keyword>
<organism evidence="3 5">
    <name type="scientific">Dracunculus medinensis</name>
    <name type="common">Guinea worm</name>
    <dbReference type="NCBI Taxonomy" id="318479"/>
    <lineage>
        <taxon>Eukaryota</taxon>
        <taxon>Metazoa</taxon>
        <taxon>Ecdysozoa</taxon>
        <taxon>Nematoda</taxon>
        <taxon>Chromadorea</taxon>
        <taxon>Rhabditida</taxon>
        <taxon>Spirurina</taxon>
        <taxon>Dracunculoidea</taxon>
        <taxon>Dracunculidae</taxon>
        <taxon>Dracunculus</taxon>
    </lineage>
</organism>
<dbReference type="Proteomes" id="UP000274756">
    <property type="component" value="Unassembled WGS sequence"/>
</dbReference>
<evidence type="ECO:0000313" key="5">
    <source>
        <dbReference type="WBParaSite" id="DME_0000718501-mRNA-1"/>
    </source>
</evidence>
<protein>
    <submittedName>
        <fullName evidence="5">CTCK domain-containing protein</fullName>
    </submittedName>
</protein>